<sequence>MVQVFRSRVLGRCYVAVKLWGLDATMFCRIAGASYPIINARPSVSWIAGLAVAARERCLTEPDGSGRCSNTQMPRDSVEDLVDIAHTTHDTKKHHGPAPYETQACMPSLALRRRT</sequence>
<organism evidence="1 2">
    <name type="scientific">Pleurotus eryngii</name>
    <name type="common">Boletus of the steppes</name>
    <dbReference type="NCBI Taxonomy" id="5323"/>
    <lineage>
        <taxon>Eukaryota</taxon>
        <taxon>Fungi</taxon>
        <taxon>Dikarya</taxon>
        <taxon>Basidiomycota</taxon>
        <taxon>Agaricomycotina</taxon>
        <taxon>Agaricomycetes</taxon>
        <taxon>Agaricomycetidae</taxon>
        <taxon>Agaricales</taxon>
        <taxon>Pleurotineae</taxon>
        <taxon>Pleurotaceae</taxon>
        <taxon>Pleurotus</taxon>
    </lineage>
</organism>
<gene>
    <name evidence="1" type="ORF">BDN71DRAFT_1451535</name>
</gene>
<comment type="caution">
    <text evidence="1">The sequence shown here is derived from an EMBL/GenBank/DDBJ whole genome shotgun (WGS) entry which is preliminary data.</text>
</comment>
<dbReference type="EMBL" id="MU154601">
    <property type="protein sequence ID" value="KAF9492470.1"/>
    <property type="molecule type" value="Genomic_DNA"/>
</dbReference>
<evidence type="ECO:0000313" key="1">
    <source>
        <dbReference type="EMBL" id="KAF9492470.1"/>
    </source>
</evidence>
<name>A0A9P5ZRP2_PLEER</name>
<dbReference type="AlphaFoldDB" id="A0A9P5ZRP2"/>
<proteinExistence type="predicted"/>
<accession>A0A9P5ZRP2</accession>
<protein>
    <submittedName>
        <fullName evidence="1">Uncharacterized protein</fullName>
    </submittedName>
</protein>
<keyword evidence="2" id="KW-1185">Reference proteome</keyword>
<reference evidence="1" key="1">
    <citation type="submission" date="2020-11" db="EMBL/GenBank/DDBJ databases">
        <authorList>
            <consortium name="DOE Joint Genome Institute"/>
            <person name="Ahrendt S."/>
            <person name="Riley R."/>
            <person name="Andreopoulos W."/>
            <person name="Labutti K."/>
            <person name="Pangilinan J."/>
            <person name="Ruiz-Duenas F.J."/>
            <person name="Barrasa J.M."/>
            <person name="Sanchez-Garcia M."/>
            <person name="Camarero S."/>
            <person name="Miyauchi S."/>
            <person name="Serrano A."/>
            <person name="Linde D."/>
            <person name="Babiker R."/>
            <person name="Drula E."/>
            <person name="Ayuso-Fernandez I."/>
            <person name="Pacheco R."/>
            <person name="Padilla G."/>
            <person name="Ferreira P."/>
            <person name="Barriuso J."/>
            <person name="Kellner H."/>
            <person name="Castanera R."/>
            <person name="Alfaro M."/>
            <person name="Ramirez L."/>
            <person name="Pisabarro A.G."/>
            <person name="Kuo A."/>
            <person name="Tritt A."/>
            <person name="Lipzen A."/>
            <person name="He G."/>
            <person name="Yan M."/>
            <person name="Ng V."/>
            <person name="Cullen D."/>
            <person name="Martin F."/>
            <person name="Rosso M.-N."/>
            <person name="Henrissat B."/>
            <person name="Hibbett D."/>
            <person name="Martinez A.T."/>
            <person name="Grigoriev I.V."/>
        </authorList>
    </citation>
    <scope>NUCLEOTIDE SEQUENCE</scope>
    <source>
        <strain evidence="1">ATCC 90797</strain>
    </source>
</reference>
<evidence type="ECO:0000313" key="2">
    <source>
        <dbReference type="Proteomes" id="UP000807025"/>
    </source>
</evidence>
<dbReference type="Proteomes" id="UP000807025">
    <property type="component" value="Unassembled WGS sequence"/>
</dbReference>